<gene>
    <name evidence="1" type="ORF">CERSUDRAFT_115178</name>
</gene>
<protein>
    <submittedName>
        <fullName evidence="1">Uncharacterized protein</fullName>
    </submittedName>
</protein>
<dbReference type="HOGENOM" id="CLU_2978929_0_0_1"/>
<dbReference type="EMBL" id="KB445798">
    <property type="protein sequence ID" value="EMD36234.1"/>
    <property type="molecule type" value="Genomic_DNA"/>
</dbReference>
<evidence type="ECO:0000313" key="2">
    <source>
        <dbReference type="Proteomes" id="UP000016930"/>
    </source>
</evidence>
<sequence length="58" mass="6455">MKEDIAHRSGGVFRERRCSGMFPGGALRASRSTQSHQECMYHPHKLFSPLNGAKVPVT</sequence>
<proteinExistence type="predicted"/>
<reference evidence="1 2" key="1">
    <citation type="journal article" date="2012" name="Proc. Natl. Acad. Sci. U.S.A.">
        <title>Comparative genomics of Ceriporiopsis subvermispora and Phanerochaete chrysosporium provide insight into selective ligninolysis.</title>
        <authorList>
            <person name="Fernandez-Fueyo E."/>
            <person name="Ruiz-Duenas F.J."/>
            <person name="Ferreira P."/>
            <person name="Floudas D."/>
            <person name="Hibbett D.S."/>
            <person name="Canessa P."/>
            <person name="Larrondo L.F."/>
            <person name="James T.Y."/>
            <person name="Seelenfreund D."/>
            <person name="Lobos S."/>
            <person name="Polanco R."/>
            <person name="Tello M."/>
            <person name="Honda Y."/>
            <person name="Watanabe T."/>
            <person name="Watanabe T."/>
            <person name="Ryu J.S."/>
            <person name="Kubicek C.P."/>
            <person name="Schmoll M."/>
            <person name="Gaskell J."/>
            <person name="Hammel K.E."/>
            <person name="St John F.J."/>
            <person name="Vanden Wymelenberg A."/>
            <person name="Sabat G."/>
            <person name="Splinter BonDurant S."/>
            <person name="Syed K."/>
            <person name="Yadav J.S."/>
            <person name="Doddapaneni H."/>
            <person name="Subramanian V."/>
            <person name="Lavin J.L."/>
            <person name="Oguiza J.A."/>
            <person name="Perez G."/>
            <person name="Pisabarro A.G."/>
            <person name="Ramirez L."/>
            <person name="Santoyo F."/>
            <person name="Master E."/>
            <person name="Coutinho P.M."/>
            <person name="Henrissat B."/>
            <person name="Lombard V."/>
            <person name="Magnuson J.K."/>
            <person name="Kuees U."/>
            <person name="Hori C."/>
            <person name="Igarashi K."/>
            <person name="Samejima M."/>
            <person name="Held B.W."/>
            <person name="Barry K.W."/>
            <person name="LaButti K.M."/>
            <person name="Lapidus A."/>
            <person name="Lindquist E.A."/>
            <person name="Lucas S.M."/>
            <person name="Riley R."/>
            <person name="Salamov A.A."/>
            <person name="Hoffmeister D."/>
            <person name="Schwenk D."/>
            <person name="Hadar Y."/>
            <person name="Yarden O."/>
            <person name="de Vries R.P."/>
            <person name="Wiebenga A."/>
            <person name="Stenlid J."/>
            <person name="Eastwood D."/>
            <person name="Grigoriev I.V."/>
            <person name="Berka R.M."/>
            <person name="Blanchette R.A."/>
            <person name="Kersten P."/>
            <person name="Martinez A.T."/>
            <person name="Vicuna R."/>
            <person name="Cullen D."/>
        </authorList>
    </citation>
    <scope>NUCLEOTIDE SEQUENCE [LARGE SCALE GENOMIC DNA]</scope>
    <source>
        <strain evidence="1 2">B</strain>
    </source>
</reference>
<accession>M2PJ53</accession>
<name>M2PJ53_CERS8</name>
<dbReference type="Proteomes" id="UP000016930">
    <property type="component" value="Unassembled WGS sequence"/>
</dbReference>
<evidence type="ECO:0000313" key="1">
    <source>
        <dbReference type="EMBL" id="EMD36234.1"/>
    </source>
</evidence>
<organism evidence="1 2">
    <name type="scientific">Ceriporiopsis subvermispora (strain B)</name>
    <name type="common">White-rot fungus</name>
    <name type="synonym">Gelatoporia subvermispora</name>
    <dbReference type="NCBI Taxonomy" id="914234"/>
    <lineage>
        <taxon>Eukaryota</taxon>
        <taxon>Fungi</taxon>
        <taxon>Dikarya</taxon>
        <taxon>Basidiomycota</taxon>
        <taxon>Agaricomycotina</taxon>
        <taxon>Agaricomycetes</taxon>
        <taxon>Polyporales</taxon>
        <taxon>Gelatoporiaceae</taxon>
        <taxon>Gelatoporia</taxon>
    </lineage>
</organism>
<keyword evidence="2" id="KW-1185">Reference proteome</keyword>
<dbReference type="AlphaFoldDB" id="M2PJ53"/>